<accession>A0ABS4QKR1</accession>
<feature type="compositionally biased region" description="Basic and acidic residues" evidence="1">
    <location>
        <begin position="7"/>
        <end position="21"/>
    </location>
</feature>
<keyword evidence="2" id="KW-0472">Membrane</keyword>
<evidence type="ECO:0000256" key="2">
    <source>
        <dbReference type="SAM" id="Phobius"/>
    </source>
</evidence>
<name>A0ABS4QKR1_9NOCA</name>
<keyword evidence="4" id="KW-1185">Reference proteome</keyword>
<evidence type="ECO:0000313" key="3">
    <source>
        <dbReference type="EMBL" id="MBP2191678.1"/>
    </source>
</evidence>
<reference evidence="3 4" key="1">
    <citation type="submission" date="2021-03" db="EMBL/GenBank/DDBJ databases">
        <title>Sequencing the genomes of 1000 actinobacteria strains.</title>
        <authorList>
            <person name="Klenk H.-P."/>
        </authorList>
    </citation>
    <scope>NUCLEOTIDE SEQUENCE [LARGE SCALE GENOMIC DNA]</scope>
    <source>
        <strain evidence="3 4">DSM 45516</strain>
    </source>
</reference>
<gene>
    <name evidence="3" type="ORF">BJ987_004579</name>
</gene>
<dbReference type="EMBL" id="JAGGMR010000001">
    <property type="protein sequence ID" value="MBP2191678.1"/>
    <property type="molecule type" value="Genomic_DNA"/>
</dbReference>
<keyword evidence="2" id="KW-1133">Transmembrane helix</keyword>
<proteinExistence type="predicted"/>
<comment type="caution">
    <text evidence="3">The sequence shown here is derived from an EMBL/GenBank/DDBJ whole genome shotgun (WGS) entry which is preliminary data.</text>
</comment>
<evidence type="ECO:0000256" key="1">
    <source>
        <dbReference type="SAM" id="MobiDB-lite"/>
    </source>
</evidence>
<keyword evidence="2" id="KW-0812">Transmembrane</keyword>
<sequence>MVGEQDFPDHERTTRSHAGETLEDTRNWPGIVLVMLGIVGLALTVTAAGYGFTGWAIIGGIATVLCLGIGTFLVFAEHRRVRKQETLGSDDRGH</sequence>
<organism evidence="3 4">
    <name type="scientific">Nocardia goodfellowii</name>
    <dbReference type="NCBI Taxonomy" id="882446"/>
    <lineage>
        <taxon>Bacteria</taxon>
        <taxon>Bacillati</taxon>
        <taxon>Actinomycetota</taxon>
        <taxon>Actinomycetes</taxon>
        <taxon>Mycobacteriales</taxon>
        <taxon>Nocardiaceae</taxon>
        <taxon>Nocardia</taxon>
    </lineage>
</organism>
<protein>
    <recommendedName>
        <fullName evidence="5">UsfY protein</fullName>
    </recommendedName>
</protein>
<feature type="transmembrane region" description="Helical" evidence="2">
    <location>
        <begin position="56"/>
        <end position="76"/>
    </location>
</feature>
<dbReference type="RefSeq" id="WP_209893661.1">
    <property type="nucleotide sequence ID" value="NZ_JAGGMR010000001.1"/>
</dbReference>
<feature type="region of interest" description="Disordered" evidence="1">
    <location>
        <begin position="1"/>
        <end position="21"/>
    </location>
</feature>
<evidence type="ECO:0000313" key="4">
    <source>
        <dbReference type="Proteomes" id="UP001519325"/>
    </source>
</evidence>
<dbReference type="Proteomes" id="UP001519325">
    <property type="component" value="Unassembled WGS sequence"/>
</dbReference>
<evidence type="ECO:0008006" key="5">
    <source>
        <dbReference type="Google" id="ProtNLM"/>
    </source>
</evidence>
<feature type="transmembrane region" description="Helical" evidence="2">
    <location>
        <begin position="31"/>
        <end position="50"/>
    </location>
</feature>